<dbReference type="Proteomes" id="UP000683291">
    <property type="component" value="Chromosome 1"/>
</dbReference>
<dbReference type="InterPro" id="IPR036388">
    <property type="entry name" value="WH-like_DNA-bd_sf"/>
</dbReference>
<dbReference type="Pfam" id="PF08279">
    <property type="entry name" value="HTH_11"/>
    <property type="match status" value="1"/>
</dbReference>
<dbReference type="InterPro" id="IPR036390">
    <property type="entry name" value="WH_DNA-bd_sf"/>
</dbReference>
<keyword evidence="4" id="KW-1185">Reference proteome</keyword>
<dbReference type="Pfam" id="PF13280">
    <property type="entry name" value="WYL"/>
    <property type="match status" value="1"/>
</dbReference>
<gene>
    <name evidence="3" type="ORF">KDD17_03785</name>
</gene>
<feature type="domain" description="WYL" evidence="2">
    <location>
        <begin position="138"/>
        <end position="202"/>
    </location>
</feature>
<organism evidence="3 4">
    <name type="scientific">Sulfitobacter albidus</name>
    <dbReference type="NCBI Taxonomy" id="2829501"/>
    <lineage>
        <taxon>Bacteria</taxon>
        <taxon>Pseudomonadati</taxon>
        <taxon>Pseudomonadota</taxon>
        <taxon>Alphaproteobacteria</taxon>
        <taxon>Rhodobacterales</taxon>
        <taxon>Roseobacteraceae</taxon>
        <taxon>Sulfitobacter</taxon>
    </lineage>
</organism>
<dbReference type="InterPro" id="IPR051534">
    <property type="entry name" value="CBASS_pafABC_assoc_protein"/>
</dbReference>
<evidence type="ECO:0000313" key="4">
    <source>
        <dbReference type="Proteomes" id="UP000683291"/>
    </source>
</evidence>
<dbReference type="InterPro" id="IPR013196">
    <property type="entry name" value="HTH_11"/>
</dbReference>
<accession>A0A975JF35</accession>
<dbReference type="EMBL" id="CP073581">
    <property type="protein sequence ID" value="QUJ77157.1"/>
    <property type="molecule type" value="Genomic_DNA"/>
</dbReference>
<dbReference type="PANTHER" id="PTHR34580">
    <property type="match status" value="1"/>
</dbReference>
<proteinExistence type="predicted"/>
<evidence type="ECO:0000259" key="2">
    <source>
        <dbReference type="Pfam" id="PF13280"/>
    </source>
</evidence>
<dbReference type="AlphaFoldDB" id="A0A975JF35"/>
<protein>
    <submittedName>
        <fullName evidence="3">YafY family transcriptional regulator</fullName>
    </submittedName>
</protein>
<reference evidence="3" key="1">
    <citation type="submission" date="2021-04" db="EMBL/GenBank/DDBJ databases">
        <title>Complete genome sequence for Sulfitobacter sp. strain JK7-1.</title>
        <authorList>
            <person name="Park S.-J."/>
        </authorList>
    </citation>
    <scope>NUCLEOTIDE SEQUENCE</scope>
    <source>
        <strain evidence="3">JK7-1</strain>
    </source>
</reference>
<dbReference type="SUPFAM" id="SSF46785">
    <property type="entry name" value="Winged helix' DNA-binding domain"/>
    <property type="match status" value="1"/>
</dbReference>
<feature type="domain" description="Helix-turn-helix type 11" evidence="1">
    <location>
        <begin position="7"/>
        <end position="59"/>
    </location>
</feature>
<dbReference type="Gene3D" id="1.10.10.10">
    <property type="entry name" value="Winged helix-like DNA-binding domain superfamily/Winged helix DNA-binding domain"/>
    <property type="match status" value="1"/>
</dbReference>
<dbReference type="PROSITE" id="PS52050">
    <property type="entry name" value="WYL"/>
    <property type="match status" value="1"/>
</dbReference>
<dbReference type="RefSeq" id="WP_212705352.1">
    <property type="nucleotide sequence ID" value="NZ_CP073581.1"/>
</dbReference>
<dbReference type="PANTHER" id="PTHR34580:SF3">
    <property type="entry name" value="PROTEIN PAFB"/>
    <property type="match status" value="1"/>
</dbReference>
<name>A0A975JF35_9RHOB</name>
<dbReference type="KEGG" id="sual:KDD17_03785"/>
<dbReference type="InterPro" id="IPR026881">
    <property type="entry name" value="WYL_dom"/>
</dbReference>
<evidence type="ECO:0000259" key="1">
    <source>
        <dbReference type="Pfam" id="PF08279"/>
    </source>
</evidence>
<sequence>MRRADRLIGIAQFLRSRRRAVTAAQIGAAFGICTRTVYRDIDALVATGAPITGEAGVGYVIDKAYYLPPVTFDSEEAEALALGISIVRQWTDDAFAAKAESALHKIEAALPARMQGDLQQLTTYAGPRQAPLPWDVPFSDLREAIRARRYLTFDYRDTQDRASTRQVRPLALVFFSPVWLLAGWCETRGAFRHFRLDRITGLVISDARFADDPTRDLVAYEAQLGEGT</sequence>
<evidence type="ECO:0000313" key="3">
    <source>
        <dbReference type="EMBL" id="QUJ77157.1"/>
    </source>
</evidence>